<comment type="subcellular location">
    <subcellularLocation>
        <location evidence="3">Chromosome</location>
        <location evidence="3">Telomere</location>
    </subcellularLocation>
    <subcellularLocation>
        <location evidence="2 19">Nucleus</location>
    </subcellularLocation>
</comment>
<dbReference type="HOGENOM" id="CLU_045153_3_1_1"/>
<evidence type="ECO:0000259" key="20">
    <source>
        <dbReference type="PROSITE" id="PS50089"/>
    </source>
</evidence>
<keyword evidence="8 19" id="KW-0808">Transferase</keyword>
<proteinExistence type="inferred from homology"/>
<comment type="similarity">
    <text evidence="4 19">Belongs to the NSE1 family.</text>
</comment>
<dbReference type="InterPro" id="IPR036388">
    <property type="entry name" value="WH-like_DNA-bd_sf"/>
</dbReference>
<evidence type="ECO:0000256" key="16">
    <source>
        <dbReference type="ARBA" id="ARBA00023204"/>
    </source>
</evidence>
<evidence type="ECO:0000256" key="10">
    <source>
        <dbReference type="ARBA" id="ARBA00022763"/>
    </source>
</evidence>
<dbReference type="Gene3D" id="3.30.40.10">
    <property type="entry name" value="Zinc/RING finger domain, C3HC4 (zinc finger)"/>
    <property type="match status" value="1"/>
</dbReference>
<dbReference type="Pfam" id="PF07574">
    <property type="entry name" value="SMC_Nse1"/>
    <property type="match status" value="1"/>
</dbReference>
<reference evidence="21" key="3">
    <citation type="submission" date="2025-09" db="UniProtKB">
        <authorList>
            <consortium name="Ensembl"/>
        </authorList>
    </citation>
    <scope>IDENTIFICATION</scope>
</reference>
<dbReference type="PANTHER" id="PTHR20973:SF0">
    <property type="entry name" value="NON-STRUCTURAL MAINTENANCE OF CHROMOSOMES ELEMENT 1 HOMOLOG"/>
    <property type="match status" value="1"/>
</dbReference>
<evidence type="ECO:0000256" key="2">
    <source>
        <dbReference type="ARBA" id="ARBA00004123"/>
    </source>
</evidence>
<protein>
    <recommendedName>
        <fullName evidence="6 19">Non-structural maintenance of chromosomes element 1 homolog</fullName>
        <ecNumber evidence="5 19">2.3.2.27</ecNumber>
    </recommendedName>
</protein>
<evidence type="ECO:0000256" key="13">
    <source>
        <dbReference type="ARBA" id="ARBA00022833"/>
    </source>
</evidence>
<evidence type="ECO:0000256" key="11">
    <source>
        <dbReference type="ARBA" id="ARBA00022771"/>
    </source>
</evidence>
<dbReference type="GO" id="GO:0030915">
    <property type="term" value="C:Smc5-Smc6 complex"/>
    <property type="evidence" value="ECO:0007669"/>
    <property type="project" value="UniProtKB-UniRule"/>
</dbReference>
<evidence type="ECO:0000256" key="12">
    <source>
        <dbReference type="ARBA" id="ARBA00022786"/>
    </source>
</evidence>
<keyword evidence="9 19" id="KW-0479">Metal-binding</keyword>
<dbReference type="PANTHER" id="PTHR20973">
    <property type="entry name" value="NON-SMC ELEMENT 1-RELATED"/>
    <property type="match status" value="1"/>
</dbReference>
<organism evidence="21 22">
    <name type="scientific">Anolis carolinensis</name>
    <name type="common">Green anole</name>
    <name type="synonym">American chameleon</name>
    <dbReference type="NCBI Taxonomy" id="28377"/>
    <lineage>
        <taxon>Eukaryota</taxon>
        <taxon>Metazoa</taxon>
        <taxon>Chordata</taxon>
        <taxon>Craniata</taxon>
        <taxon>Vertebrata</taxon>
        <taxon>Euteleostomi</taxon>
        <taxon>Lepidosauria</taxon>
        <taxon>Squamata</taxon>
        <taxon>Bifurcata</taxon>
        <taxon>Unidentata</taxon>
        <taxon>Episquamata</taxon>
        <taxon>Toxicofera</taxon>
        <taxon>Iguania</taxon>
        <taxon>Dactyloidae</taxon>
        <taxon>Anolis</taxon>
    </lineage>
</organism>
<dbReference type="GO" id="GO:0008270">
    <property type="term" value="F:zinc ion binding"/>
    <property type="evidence" value="ECO:0007669"/>
    <property type="project" value="UniProtKB-KW"/>
</dbReference>
<dbReference type="eggNOG" id="KOG4718">
    <property type="taxonomic scope" value="Eukaryota"/>
</dbReference>
<comment type="catalytic activity">
    <reaction evidence="1 19">
        <text>S-ubiquitinyl-[E2 ubiquitin-conjugating enzyme]-L-cysteine + [acceptor protein]-L-lysine = [E2 ubiquitin-conjugating enzyme]-L-cysteine + N(6)-ubiquitinyl-[acceptor protein]-L-lysine.</text>
        <dbReference type="EC" id="2.3.2.27"/>
    </reaction>
</comment>
<dbReference type="EC" id="2.3.2.27" evidence="5 19"/>
<dbReference type="Proteomes" id="UP000001646">
    <property type="component" value="Unplaced"/>
</dbReference>
<evidence type="ECO:0000256" key="18">
    <source>
        <dbReference type="PROSITE-ProRule" id="PRU00175"/>
    </source>
</evidence>
<dbReference type="Gene3D" id="3.90.1150.220">
    <property type="match status" value="1"/>
</dbReference>
<gene>
    <name evidence="21" type="primary">NSMCE1</name>
</gene>
<dbReference type="Gene3D" id="1.10.10.10">
    <property type="entry name" value="Winged helix-like DNA-binding domain superfamily/Winged helix DNA-binding domain"/>
    <property type="match status" value="1"/>
</dbReference>
<evidence type="ECO:0000256" key="1">
    <source>
        <dbReference type="ARBA" id="ARBA00000900"/>
    </source>
</evidence>
<dbReference type="GO" id="GO:0006281">
    <property type="term" value="P:DNA repair"/>
    <property type="evidence" value="ECO:0007669"/>
    <property type="project" value="UniProtKB-UniRule"/>
</dbReference>
<evidence type="ECO:0000256" key="19">
    <source>
        <dbReference type="RuleBase" id="RU368018"/>
    </source>
</evidence>
<keyword evidence="14" id="KW-0779">Telomere</keyword>
<dbReference type="InterPro" id="IPR013083">
    <property type="entry name" value="Znf_RING/FYVE/PHD"/>
</dbReference>
<evidence type="ECO:0000256" key="5">
    <source>
        <dbReference type="ARBA" id="ARBA00012483"/>
    </source>
</evidence>
<evidence type="ECO:0000256" key="7">
    <source>
        <dbReference type="ARBA" id="ARBA00022454"/>
    </source>
</evidence>
<evidence type="ECO:0000256" key="15">
    <source>
        <dbReference type="ARBA" id="ARBA00023172"/>
    </source>
</evidence>
<dbReference type="InterPro" id="IPR001841">
    <property type="entry name" value="Znf_RING"/>
</dbReference>
<evidence type="ECO:0000256" key="14">
    <source>
        <dbReference type="ARBA" id="ARBA00022895"/>
    </source>
</evidence>
<dbReference type="GO" id="GO:0000781">
    <property type="term" value="C:chromosome, telomeric region"/>
    <property type="evidence" value="ECO:0007669"/>
    <property type="project" value="UniProtKB-SubCell"/>
</dbReference>
<dbReference type="CDD" id="cd16493">
    <property type="entry name" value="RING-CH-C4HC3_NSE1"/>
    <property type="match status" value="1"/>
</dbReference>
<keyword evidence="12 19" id="KW-0833">Ubl conjugation pathway</keyword>
<evidence type="ECO:0000256" key="17">
    <source>
        <dbReference type="ARBA" id="ARBA00023242"/>
    </source>
</evidence>
<keyword evidence="11 18" id="KW-0863">Zinc-finger</keyword>
<dbReference type="Pfam" id="PF08746">
    <property type="entry name" value="zf-RING-like"/>
    <property type="match status" value="1"/>
</dbReference>
<comment type="subunit">
    <text evidence="19">Component of the Smc5-Smc6 complex.</text>
</comment>
<evidence type="ECO:0000256" key="4">
    <source>
        <dbReference type="ARBA" id="ARBA00010258"/>
    </source>
</evidence>
<keyword evidence="22" id="KW-1185">Reference proteome</keyword>
<dbReference type="PROSITE" id="PS50089">
    <property type="entry name" value="ZF_RING_2"/>
    <property type="match status" value="1"/>
</dbReference>
<dbReference type="InterPro" id="IPR011513">
    <property type="entry name" value="Nse1"/>
</dbReference>
<keyword evidence="13 19" id="KW-0862">Zinc</keyword>
<name>H9G7S4_ANOCA</name>
<evidence type="ECO:0000256" key="3">
    <source>
        <dbReference type="ARBA" id="ARBA00004574"/>
    </source>
</evidence>
<evidence type="ECO:0000256" key="6">
    <source>
        <dbReference type="ARBA" id="ARBA00019422"/>
    </source>
</evidence>
<dbReference type="InterPro" id="IPR014857">
    <property type="entry name" value="Nse1_RING_C4HC3-type"/>
</dbReference>
<keyword evidence="10 19" id="KW-0227">DNA damage</keyword>
<sequence>MLTEAHRQLLQALMGLGVVEAERARKLQRLACEAHRVPQEQLDTFIGTINMQLRPLSMEIRKGLAEEDGRPHYAVVNLAENGITQLASDYAENELELFKKTMDLILSSENGFASSTAILNLADQVKPKKMKKVEAEQLLQSLVQSKWLQEKEGEYTLSIRSILELEQYIFRHYPDMAHKCHFCHSLCIQSQICEDCGTAVHLHCLARYFRTQAEPRCPHCKQFWPHRVPGPVAHGPLQNHRLLRGQVVVPEVLQRWAEKVRNGRLALHGGDHREVPLDLLQQGAKTRRVLLSLGSEACKALLRDPFHCPWMTAIQSQKEDLEREGEPF</sequence>
<feature type="domain" description="RING-type" evidence="20">
    <location>
        <begin position="180"/>
        <end position="221"/>
    </location>
</feature>
<dbReference type="GO" id="GO:0006310">
    <property type="term" value="P:DNA recombination"/>
    <property type="evidence" value="ECO:0007669"/>
    <property type="project" value="UniProtKB-KW"/>
</dbReference>
<keyword evidence="16 19" id="KW-0234">DNA repair</keyword>
<dbReference type="GO" id="GO:0005634">
    <property type="term" value="C:nucleus"/>
    <property type="evidence" value="ECO:0007669"/>
    <property type="project" value="UniProtKB-SubCell"/>
</dbReference>
<dbReference type="GeneTree" id="ENSGT00390000009084"/>
<dbReference type="Ensembl" id="ENSACAT00000003584.4">
    <property type="protein sequence ID" value="ENSACAP00000003497.4"/>
    <property type="gene ID" value="ENSACAG00000003591.4"/>
</dbReference>
<reference evidence="21" key="2">
    <citation type="submission" date="2025-08" db="UniProtKB">
        <authorList>
            <consortium name="Ensembl"/>
        </authorList>
    </citation>
    <scope>IDENTIFICATION</scope>
</reference>
<dbReference type="AlphaFoldDB" id="H9G7S4"/>
<evidence type="ECO:0000313" key="22">
    <source>
        <dbReference type="Proteomes" id="UP000001646"/>
    </source>
</evidence>
<dbReference type="FunFam" id="1.10.10.10:FF:000270">
    <property type="entry name" value="Non-structural maintenance of chromosomes element 1 homolog"/>
    <property type="match status" value="1"/>
</dbReference>
<evidence type="ECO:0000256" key="9">
    <source>
        <dbReference type="ARBA" id="ARBA00022723"/>
    </source>
</evidence>
<keyword evidence="15 19" id="KW-0233">DNA recombination</keyword>
<dbReference type="GO" id="GO:0061630">
    <property type="term" value="F:ubiquitin protein ligase activity"/>
    <property type="evidence" value="ECO:0007669"/>
    <property type="project" value="UniProtKB-UniRule"/>
</dbReference>
<comment type="function">
    <text evidence="19">RING-type zinc finger-containing E3 ubiquitin ligase that assembles with melanoma antigen protein (MAGE) to catalyze the direct transfer of ubiquitin from E2 ubiquitin-conjugating enzyme to a specific substrate. Involved in maintenance of genome integrity, DNA damage response and DNA repair.</text>
</comment>
<keyword evidence="17 19" id="KW-0539">Nucleus</keyword>
<dbReference type="FunFam" id="3.90.1150.220:FF:000001">
    <property type="entry name" value="Non-structural maintenance of chromosomes element 1 homolog"/>
    <property type="match status" value="1"/>
</dbReference>
<reference evidence="21" key="1">
    <citation type="submission" date="2009-12" db="EMBL/GenBank/DDBJ databases">
        <title>The Genome Sequence of Anolis carolinensis (Green Anole Lizard).</title>
        <authorList>
            <consortium name="The Genome Sequencing Platform"/>
            <person name="Di Palma F."/>
            <person name="Alfoldi J."/>
            <person name="Heiman D."/>
            <person name="Young S."/>
            <person name="Grabherr M."/>
            <person name="Johnson J."/>
            <person name="Lander E.S."/>
            <person name="Lindblad-Toh K."/>
        </authorList>
    </citation>
    <scope>NUCLEOTIDE SEQUENCE [LARGE SCALE GENOMIC DNA]</scope>
    <source>
        <strain evidence="21">JBL SC #1</strain>
    </source>
</reference>
<dbReference type="Bgee" id="ENSACAG00000003591">
    <property type="expression patterns" value="Expressed in kidney and 12 other cell types or tissues"/>
</dbReference>
<accession>H9G7S4</accession>
<evidence type="ECO:0000256" key="8">
    <source>
        <dbReference type="ARBA" id="ARBA00022679"/>
    </source>
</evidence>
<evidence type="ECO:0000313" key="21">
    <source>
        <dbReference type="Ensembl" id="ENSACAP00000003497.4"/>
    </source>
</evidence>
<keyword evidence="7" id="KW-0158">Chromosome</keyword>
<dbReference type="STRING" id="28377.ENSACAP00000003497"/>